<keyword evidence="13" id="KW-0175">Coiled coil</keyword>
<comment type="subcellular location">
    <subcellularLocation>
        <location evidence="2 12">Cell inner membrane</location>
        <topology evidence="2 12">Single-pass membrane protein</topology>
    </subcellularLocation>
</comment>
<dbReference type="PANTHER" id="PTHR37531">
    <property type="entry name" value="HEME EXPORTER PROTEIN D"/>
    <property type="match status" value="1"/>
</dbReference>
<keyword evidence="10 12" id="KW-1133">Transmembrane helix</keyword>
<keyword evidence="15" id="KW-1185">Reference proteome</keyword>
<dbReference type="RefSeq" id="WP_379099440.1">
    <property type="nucleotide sequence ID" value="NZ_JAUNLA010000007.1"/>
</dbReference>
<evidence type="ECO:0000256" key="11">
    <source>
        <dbReference type="ARBA" id="ARBA00023136"/>
    </source>
</evidence>
<evidence type="ECO:0000313" key="15">
    <source>
        <dbReference type="Proteomes" id="UP001597420"/>
    </source>
</evidence>
<comment type="similarity">
    <text evidence="3 12">Belongs to the CcmD/CycX/HelD family.</text>
</comment>
<evidence type="ECO:0000313" key="14">
    <source>
        <dbReference type="EMBL" id="MFD1806805.1"/>
    </source>
</evidence>
<comment type="caution">
    <text evidence="14">The sequence shown here is derived from an EMBL/GenBank/DDBJ whole genome shotgun (WGS) entry which is preliminary data.</text>
</comment>
<comment type="function">
    <text evidence="1 12">Required for the export of heme to the periplasm for the biogenesis of c-type cytochromes.</text>
</comment>
<evidence type="ECO:0000256" key="7">
    <source>
        <dbReference type="ARBA" id="ARBA00022519"/>
    </source>
</evidence>
<dbReference type="EMBL" id="JBHUFP010000025">
    <property type="protein sequence ID" value="MFD1806805.1"/>
    <property type="molecule type" value="Genomic_DNA"/>
</dbReference>
<feature type="transmembrane region" description="Helical" evidence="12">
    <location>
        <begin position="15"/>
        <end position="35"/>
    </location>
</feature>
<organism evidence="14 15">
    <name type="scientific">Pasteurella oralis</name>
    <dbReference type="NCBI Taxonomy" id="1071947"/>
    <lineage>
        <taxon>Bacteria</taxon>
        <taxon>Pseudomonadati</taxon>
        <taxon>Pseudomonadota</taxon>
        <taxon>Gammaproteobacteria</taxon>
        <taxon>Pasteurellales</taxon>
        <taxon>Pasteurellaceae</taxon>
        <taxon>Pasteurella</taxon>
    </lineage>
</organism>
<sequence>MFFETWNDFFSMGGYGFYVWLAYGISLVAVVILIVQSIKERKSILKEVIREQQRQARLQKNESRGAL</sequence>
<evidence type="ECO:0000256" key="5">
    <source>
        <dbReference type="ARBA" id="ARBA00022448"/>
    </source>
</evidence>
<dbReference type="InterPro" id="IPR052075">
    <property type="entry name" value="Heme_exporter_D"/>
</dbReference>
<evidence type="ECO:0000256" key="2">
    <source>
        <dbReference type="ARBA" id="ARBA00004377"/>
    </source>
</evidence>
<evidence type="ECO:0000256" key="8">
    <source>
        <dbReference type="ARBA" id="ARBA00022692"/>
    </source>
</evidence>
<dbReference type="PANTHER" id="PTHR37531:SF1">
    <property type="entry name" value="HEME EXPORTER PROTEIN D"/>
    <property type="match status" value="1"/>
</dbReference>
<dbReference type="Proteomes" id="UP001597420">
    <property type="component" value="Unassembled WGS sequence"/>
</dbReference>
<feature type="coiled-coil region" evidence="13">
    <location>
        <begin position="35"/>
        <end position="62"/>
    </location>
</feature>
<accession>A0ABW4NX95</accession>
<keyword evidence="8 12" id="KW-0812">Transmembrane</keyword>
<proteinExistence type="inferred from homology"/>
<evidence type="ECO:0000256" key="6">
    <source>
        <dbReference type="ARBA" id="ARBA00022475"/>
    </source>
</evidence>
<keyword evidence="5 12" id="KW-0813">Transport</keyword>
<evidence type="ECO:0000256" key="12">
    <source>
        <dbReference type="RuleBase" id="RU363101"/>
    </source>
</evidence>
<evidence type="ECO:0000256" key="10">
    <source>
        <dbReference type="ARBA" id="ARBA00022989"/>
    </source>
</evidence>
<name>A0ABW4NX95_9PAST</name>
<evidence type="ECO:0000256" key="4">
    <source>
        <dbReference type="ARBA" id="ARBA00016461"/>
    </source>
</evidence>
<reference evidence="15" key="1">
    <citation type="journal article" date="2019" name="Int. J. Syst. Evol. Microbiol.">
        <title>The Global Catalogue of Microorganisms (GCM) 10K type strain sequencing project: providing services to taxonomists for standard genome sequencing and annotation.</title>
        <authorList>
            <consortium name="The Broad Institute Genomics Platform"/>
            <consortium name="The Broad Institute Genome Sequencing Center for Infectious Disease"/>
            <person name="Wu L."/>
            <person name="Ma J."/>
        </authorList>
    </citation>
    <scope>NUCLEOTIDE SEQUENCE [LARGE SCALE GENOMIC DNA]</scope>
    <source>
        <strain evidence="15">CCM 7950</strain>
    </source>
</reference>
<keyword evidence="9 12" id="KW-0201">Cytochrome c-type biogenesis</keyword>
<dbReference type="Pfam" id="PF04995">
    <property type="entry name" value="CcmD"/>
    <property type="match status" value="1"/>
</dbReference>
<protein>
    <recommendedName>
        <fullName evidence="4 12">Heme exporter protein D</fullName>
    </recommendedName>
</protein>
<dbReference type="InterPro" id="IPR007078">
    <property type="entry name" value="Haem_export_protD_CcmD"/>
</dbReference>
<keyword evidence="7 12" id="KW-0997">Cell inner membrane</keyword>
<gene>
    <name evidence="14" type="primary">ccmD</name>
    <name evidence="14" type="ORF">ACFSAV_10600</name>
</gene>
<keyword evidence="11 12" id="KW-0472">Membrane</keyword>
<evidence type="ECO:0000256" key="1">
    <source>
        <dbReference type="ARBA" id="ARBA00002442"/>
    </source>
</evidence>
<keyword evidence="6 12" id="KW-1003">Cell membrane</keyword>
<evidence type="ECO:0000256" key="3">
    <source>
        <dbReference type="ARBA" id="ARBA00008741"/>
    </source>
</evidence>
<evidence type="ECO:0000256" key="13">
    <source>
        <dbReference type="SAM" id="Coils"/>
    </source>
</evidence>
<evidence type="ECO:0000256" key="9">
    <source>
        <dbReference type="ARBA" id="ARBA00022748"/>
    </source>
</evidence>
<dbReference type="NCBIfam" id="TIGR03141">
    <property type="entry name" value="cytochro_ccmD"/>
    <property type="match status" value="1"/>
</dbReference>